<feature type="transmembrane region" description="Helical" evidence="1">
    <location>
        <begin position="9"/>
        <end position="31"/>
    </location>
</feature>
<dbReference type="Proteomes" id="UP000064189">
    <property type="component" value="Unassembled WGS sequence"/>
</dbReference>
<name>A0A109N1S9_9BACI</name>
<evidence type="ECO:0000313" key="2">
    <source>
        <dbReference type="EMBL" id="KWW21911.1"/>
    </source>
</evidence>
<keyword evidence="1" id="KW-0472">Membrane</keyword>
<comment type="caution">
    <text evidence="2">The sequence shown here is derived from an EMBL/GenBank/DDBJ whole genome shotgun (WGS) entry which is preliminary data.</text>
</comment>
<proteinExistence type="predicted"/>
<gene>
    <name evidence="2" type="ORF">AS888_05340</name>
</gene>
<dbReference type="EMBL" id="LNNH01000010">
    <property type="protein sequence ID" value="KWW21911.1"/>
    <property type="molecule type" value="Genomic_DNA"/>
</dbReference>
<reference evidence="2 3" key="1">
    <citation type="submission" date="2015-11" db="EMBL/GenBank/DDBJ databases">
        <title>Genome Sequence of Bacillus simplex strain VanAntwerpen2.</title>
        <authorList>
            <person name="Couger M.B."/>
        </authorList>
    </citation>
    <scope>NUCLEOTIDE SEQUENCE [LARGE SCALE GENOMIC DNA]</scope>
    <source>
        <strain evidence="2 3">VanAntwerpen02</strain>
    </source>
</reference>
<keyword evidence="3" id="KW-1185">Reference proteome</keyword>
<accession>A0A109N1S9</accession>
<dbReference type="RefSeq" id="WP_061140911.1">
    <property type="nucleotide sequence ID" value="NZ_LNNH01000010.1"/>
</dbReference>
<evidence type="ECO:0000256" key="1">
    <source>
        <dbReference type="SAM" id="Phobius"/>
    </source>
</evidence>
<feature type="transmembrane region" description="Helical" evidence="1">
    <location>
        <begin position="37"/>
        <end position="57"/>
    </location>
</feature>
<keyword evidence="1" id="KW-0812">Transmembrane</keyword>
<evidence type="ECO:0000313" key="3">
    <source>
        <dbReference type="Proteomes" id="UP000064189"/>
    </source>
</evidence>
<organism evidence="2 3">
    <name type="scientific">Peribacillus simplex</name>
    <dbReference type="NCBI Taxonomy" id="1478"/>
    <lineage>
        <taxon>Bacteria</taxon>
        <taxon>Bacillati</taxon>
        <taxon>Bacillota</taxon>
        <taxon>Bacilli</taxon>
        <taxon>Bacillales</taxon>
        <taxon>Bacillaceae</taxon>
        <taxon>Peribacillus</taxon>
    </lineage>
</organism>
<sequence length="76" mass="8436">MKPMVTINFVAKLFIFLMFISFNTYICFYAKDKTAGIVTACIGIFLMLVVAATGFFLEKKKRDPDIPSGSQKGEGT</sequence>
<protein>
    <submittedName>
        <fullName evidence="2">Uncharacterized protein</fullName>
    </submittedName>
</protein>
<keyword evidence="1" id="KW-1133">Transmembrane helix</keyword>
<dbReference type="AlphaFoldDB" id="A0A109N1S9"/>